<dbReference type="Pfam" id="PF00512">
    <property type="entry name" value="HisKA"/>
    <property type="match status" value="1"/>
</dbReference>
<keyword evidence="9 16" id="KW-0418">Kinase</keyword>
<evidence type="ECO:0000256" key="9">
    <source>
        <dbReference type="ARBA" id="ARBA00022777"/>
    </source>
</evidence>
<dbReference type="Gene3D" id="1.10.287.130">
    <property type="match status" value="1"/>
</dbReference>
<keyword evidence="12" id="KW-0902">Two-component regulatory system</keyword>
<gene>
    <name evidence="16" type="ORF">C9I94_15750</name>
</gene>
<comment type="caution">
    <text evidence="16">The sequence shown here is derived from an EMBL/GenBank/DDBJ whole genome shotgun (WGS) entry which is preliminary data.</text>
</comment>
<evidence type="ECO:0000259" key="15">
    <source>
        <dbReference type="PROSITE" id="PS50109"/>
    </source>
</evidence>
<evidence type="ECO:0000256" key="4">
    <source>
        <dbReference type="ARBA" id="ARBA00022475"/>
    </source>
</evidence>
<evidence type="ECO:0000256" key="5">
    <source>
        <dbReference type="ARBA" id="ARBA00022553"/>
    </source>
</evidence>
<dbReference type="STRING" id="680026.AB733_08805"/>
<dbReference type="PANTHER" id="PTHR45528:SF1">
    <property type="entry name" value="SENSOR HISTIDINE KINASE CPXA"/>
    <property type="match status" value="1"/>
</dbReference>
<evidence type="ECO:0000256" key="11">
    <source>
        <dbReference type="ARBA" id="ARBA00022989"/>
    </source>
</evidence>
<reference evidence="16 17" key="1">
    <citation type="submission" date="2018-01" db="EMBL/GenBank/DDBJ databases">
        <title>Whole genome sequencing of Histamine producing bacteria.</title>
        <authorList>
            <person name="Butler K."/>
        </authorList>
    </citation>
    <scope>NUCLEOTIDE SEQUENCE [LARGE SCALE GENOMIC DNA]</scope>
    <source>
        <strain evidence="16 17">DSM 24669</strain>
    </source>
</reference>
<dbReference type="SUPFAM" id="SSF55874">
    <property type="entry name" value="ATPase domain of HSP90 chaperone/DNA topoisomerase II/histidine kinase"/>
    <property type="match status" value="1"/>
</dbReference>
<keyword evidence="8" id="KW-0547">Nucleotide-binding</keyword>
<dbReference type="PROSITE" id="PS50109">
    <property type="entry name" value="HIS_KIN"/>
    <property type="match status" value="1"/>
</dbReference>
<dbReference type="PANTHER" id="PTHR45528">
    <property type="entry name" value="SENSOR HISTIDINE KINASE CPXA"/>
    <property type="match status" value="1"/>
</dbReference>
<dbReference type="GO" id="GO:0005524">
    <property type="term" value="F:ATP binding"/>
    <property type="evidence" value="ECO:0007669"/>
    <property type="project" value="UniProtKB-KW"/>
</dbReference>
<dbReference type="InterPro" id="IPR036890">
    <property type="entry name" value="HATPase_C_sf"/>
</dbReference>
<feature type="transmembrane region" description="Helical" evidence="14">
    <location>
        <begin position="154"/>
        <end position="177"/>
    </location>
</feature>
<dbReference type="InterPro" id="IPR003661">
    <property type="entry name" value="HisK_dim/P_dom"/>
</dbReference>
<dbReference type="AlphaFoldDB" id="A0A0J8VEW3"/>
<keyword evidence="13 14" id="KW-0472">Membrane</keyword>
<evidence type="ECO:0000256" key="3">
    <source>
        <dbReference type="ARBA" id="ARBA00012438"/>
    </source>
</evidence>
<organism evidence="16 17">
    <name type="scientific">Photobacterium swingsii</name>
    <dbReference type="NCBI Taxonomy" id="680026"/>
    <lineage>
        <taxon>Bacteria</taxon>
        <taxon>Pseudomonadati</taxon>
        <taxon>Pseudomonadota</taxon>
        <taxon>Gammaproteobacteria</taxon>
        <taxon>Vibrionales</taxon>
        <taxon>Vibrionaceae</taxon>
        <taxon>Photobacterium</taxon>
    </lineage>
</organism>
<dbReference type="GO" id="GO:0000155">
    <property type="term" value="F:phosphorelay sensor kinase activity"/>
    <property type="evidence" value="ECO:0007669"/>
    <property type="project" value="InterPro"/>
</dbReference>
<keyword evidence="5" id="KW-0597">Phosphoprotein</keyword>
<evidence type="ECO:0000256" key="8">
    <source>
        <dbReference type="ARBA" id="ARBA00022741"/>
    </source>
</evidence>
<feature type="domain" description="Histidine kinase" evidence="15">
    <location>
        <begin position="234"/>
        <end position="397"/>
    </location>
</feature>
<evidence type="ECO:0000313" key="17">
    <source>
        <dbReference type="Proteomes" id="UP000240481"/>
    </source>
</evidence>
<protein>
    <recommendedName>
        <fullName evidence="3">histidine kinase</fullName>
        <ecNumber evidence="3">2.7.13.3</ecNumber>
    </recommendedName>
</protein>
<dbReference type="InterPro" id="IPR050398">
    <property type="entry name" value="HssS/ArlS-like"/>
</dbReference>
<comment type="catalytic activity">
    <reaction evidence="1">
        <text>ATP + protein L-histidine = ADP + protein N-phospho-L-histidine.</text>
        <dbReference type="EC" id="2.7.13.3"/>
    </reaction>
</comment>
<evidence type="ECO:0000256" key="14">
    <source>
        <dbReference type="SAM" id="Phobius"/>
    </source>
</evidence>
<accession>A0A0J8VEW3</accession>
<dbReference type="SMART" id="SM00388">
    <property type="entry name" value="HisKA"/>
    <property type="match status" value="1"/>
</dbReference>
<dbReference type="RefSeq" id="WP_048898421.1">
    <property type="nucleotide sequence ID" value="NZ_AP024852.1"/>
</dbReference>
<dbReference type="Proteomes" id="UP000240481">
    <property type="component" value="Unassembled WGS sequence"/>
</dbReference>
<evidence type="ECO:0000256" key="2">
    <source>
        <dbReference type="ARBA" id="ARBA00004651"/>
    </source>
</evidence>
<proteinExistence type="predicted"/>
<keyword evidence="11 14" id="KW-1133">Transmembrane helix</keyword>
<dbReference type="EC" id="2.7.13.3" evidence="3"/>
<dbReference type="OrthoDB" id="9121563at2"/>
<dbReference type="Gene3D" id="3.30.565.10">
    <property type="entry name" value="Histidine kinase-like ATPase, C-terminal domain"/>
    <property type="match status" value="1"/>
</dbReference>
<evidence type="ECO:0000256" key="7">
    <source>
        <dbReference type="ARBA" id="ARBA00022692"/>
    </source>
</evidence>
<dbReference type="InterPro" id="IPR003594">
    <property type="entry name" value="HATPase_dom"/>
</dbReference>
<keyword evidence="7 14" id="KW-0812">Transmembrane</keyword>
<comment type="subcellular location">
    <subcellularLocation>
        <location evidence="2">Cell membrane</location>
        <topology evidence="2">Multi-pass membrane protein</topology>
    </subcellularLocation>
</comment>
<dbReference type="CDD" id="cd00082">
    <property type="entry name" value="HisKA"/>
    <property type="match status" value="1"/>
</dbReference>
<evidence type="ECO:0000256" key="6">
    <source>
        <dbReference type="ARBA" id="ARBA00022679"/>
    </source>
</evidence>
<keyword evidence="4" id="KW-1003">Cell membrane</keyword>
<evidence type="ECO:0000256" key="10">
    <source>
        <dbReference type="ARBA" id="ARBA00022840"/>
    </source>
</evidence>
<evidence type="ECO:0000256" key="1">
    <source>
        <dbReference type="ARBA" id="ARBA00000085"/>
    </source>
</evidence>
<dbReference type="InterPro" id="IPR005467">
    <property type="entry name" value="His_kinase_dom"/>
</dbReference>
<keyword evidence="17" id="KW-1185">Reference proteome</keyword>
<dbReference type="SUPFAM" id="SSF47384">
    <property type="entry name" value="Homodimeric domain of signal transducing histidine kinase"/>
    <property type="match status" value="1"/>
</dbReference>
<dbReference type="InterPro" id="IPR036097">
    <property type="entry name" value="HisK_dim/P_sf"/>
</dbReference>
<name>A0A0J8VEW3_9GAMM</name>
<evidence type="ECO:0000313" key="16">
    <source>
        <dbReference type="EMBL" id="PSW23573.1"/>
    </source>
</evidence>
<sequence>MKINQSLLRIVLTFIISTILILILGYSLLARSFYLWGLDNSLAMNAIHIEKLINIQGYETVESKLDVIDTDLYPNYQSLPDVIKSNYAPEDFSTQDHYSFEVKDAWYDYPEAAYFIHPAKSANGEMYFIVNVFDDQFLVTEFERIMVESKMPSIGSVAIVAILTFMLIGFSLAQYIARPVSKLHQWAQQLTLKTIADPVPAFGFRELDELAEKIHTNLQNIEKTLSRESQFLQHASHELRTPIAVILSNASLMEHMWHDAPPACQKPLDRINRAGLTMSHLTETLLWLTRNKDYQPKIETFNLSHLTEELVEEHQYLLGGKDVTVELALSSVTQSLPKVMIRIIIANLIRNAMQHTDSGHILIKLEQETLTIVNWGELLTGEKSDGFGLGIKLVKQICTNQGWHYQQDVVHDACTVEVIFTTTKRKA</sequence>
<keyword evidence="10" id="KW-0067">ATP-binding</keyword>
<keyword evidence="6" id="KW-0808">Transferase</keyword>
<dbReference type="EMBL" id="PYLZ01000008">
    <property type="protein sequence ID" value="PSW23573.1"/>
    <property type="molecule type" value="Genomic_DNA"/>
</dbReference>
<evidence type="ECO:0000256" key="13">
    <source>
        <dbReference type="ARBA" id="ARBA00023136"/>
    </source>
</evidence>
<dbReference type="GO" id="GO:0005886">
    <property type="term" value="C:plasma membrane"/>
    <property type="evidence" value="ECO:0007669"/>
    <property type="project" value="UniProtKB-SubCell"/>
</dbReference>
<feature type="transmembrane region" description="Helical" evidence="14">
    <location>
        <begin position="7"/>
        <end position="29"/>
    </location>
</feature>
<dbReference type="SMART" id="SM00387">
    <property type="entry name" value="HATPase_c"/>
    <property type="match status" value="1"/>
</dbReference>
<evidence type="ECO:0000256" key="12">
    <source>
        <dbReference type="ARBA" id="ARBA00023012"/>
    </source>
</evidence>